<name>A0A564TMR5_STRCV</name>
<evidence type="ECO:0000259" key="2">
    <source>
        <dbReference type="Pfam" id="PF13439"/>
    </source>
</evidence>
<evidence type="ECO:0000313" key="3">
    <source>
        <dbReference type="EMBL" id="VUX08583.1"/>
    </source>
</evidence>
<feature type="domain" description="Glycosyl transferase family 1" evidence="1">
    <location>
        <begin position="174"/>
        <end position="327"/>
    </location>
</feature>
<dbReference type="PANTHER" id="PTHR12526:SF630">
    <property type="entry name" value="GLYCOSYLTRANSFERASE"/>
    <property type="match status" value="1"/>
</dbReference>
<proteinExistence type="predicted"/>
<dbReference type="AlphaFoldDB" id="A0A564TMR5"/>
<reference evidence="3 4" key="1">
    <citation type="submission" date="2019-07" db="EMBL/GenBank/DDBJ databases">
        <authorList>
            <person name="Hibberd C M."/>
            <person name="Gehrig L. J."/>
            <person name="Chang H.-W."/>
            <person name="Venkatesh S."/>
        </authorList>
    </citation>
    <scope>NUCLEOTIDE SEQUENCE [LARGE SCALE GENOMIC DNA]</scope>
    <source>
        <strain evidence="3">Streptococcus_constellatus_SS_Bg39</strain>
    </source>
</reference>
<dbReference type="RefSeq" id="WP_144210497.1">
    <property type="nucleotide sequence ID" value="NZ_CABHMZ010000026.1"/>
</dbReference>
<gene>
    <name evidence="3" type="primary">pglH_2</name>
    <name evidence="3" type="ORF">SCSS39_01770</name>
</gene>
<dbReference type="InterPro" id="IPR001296">
    <property type="entry name" value="Glyco_trans_1"/>
</dbReference>
<protein>
    <submittedName>
        <fullName evidence="3">GalNAc-alpha-(1-&gt;4)-GalNAc-alpha-(1-&gt;3)-diNAcBac-PP-undecaprenol alpha-1,4-N-acetyl-D-galactosaminyltransferase</fullName>
        <ecNumber evidence="3">2.4.1.292</ecNumber>
    </submittedName>
</protein>
<dbReference type="Pfam" id="PF00534">
    <property type="entry name" value="Glycos_transf_1"/>
    <property type="match status" value="1"/>
</dbReference>
<organism evidence="3 4">
    <name type="scientific">Streptococcus constellatus</name>
    <dbReference type="NCBI Taxonomy" id="76860"/>
    <lineage>
        <taxon>Bacteria</taxon>
        <taxon>Bacillati</taxon>
        <taxon>Bacillota</taxon>
        <taxon>Bacilli</taxon>
        <taxon>Lactobacillales</taxon>
        <taxon>Streptococcaceae</taxon>
        <taxon>Streptococcus</taxon>
        <taxon>Streptococcus anginosus group</taxon>
    </lineage>
</organism>
<dbReference type="Gene3D" id="3.40.50.2000">
    <property type="entry name" value="Glycogen Phosphorylase B"/>
    <property type="match status" value="2"/>
</dbReference>
<dbReference type="GO" id="GO:0016757">
    <property type="term" value="F:glycosyltransferase activity"/>
    <property type="evidence" value="ECO:0007669"/>
    <property type="project" value="UniProtKB-KW"/>
</dbReference>
<sequence>MKILFVITGMQSGGAERVMATLCNELSERHEVRLLSLKDNVSDYVLSPRVEFVSGGVKNQNILASIKVIQSHIDKWKPDVAISFMTKTNIVALLAKKMAKYKVPMIIAERANPYHTKKIFKIMRKLTYHMADGCVFQTEQAKEYYKNILKCKSEVLRNPLNPDFSIKPYQGLRTKRIVSVGRLSEEKNQKLLINAFSKIASKYIDYKVEIYGDGPLRNELQELINEKNMESQIKLMGRKDSIQKYIQDAEIFVLPSNSEGMPNALLEAMALGLSCIATDCPIGGSAFIINDGENGLLVPMDDVDKMVEAIDKLINNKEFASKLGLRAEDVTKDFNAKKVIAEWEKYISSVVQ</sequence>
<keyword evidence="3" id="KW-0808">Transferase</keyword>
<dbReference type="PANTHER" id="PTHR12526">
    <property type="entry name" value="GLYCOSYLTRANSFERASE"/>
    <property type="match status" value="1"/>
</dbReference>
<dbReference type="OrthoDB" id="9804196at2"/>
<dbReference type="EMBL" id="CABHMZ010000026">
    <property type="protein sequence ID" value="VUX08583.1"/>
    <property type="molecule type" value="Genomic_DNA"/>
</dbReference>
<dbReference type="InterPro" id="IPR028098">
    <property type="entry name" value="Glyco_trans_4-like_N"/>
</dbReference>
<accession>A0A564TMR5</accession>
<dbReference type="SUPFAM" id="SSF53756">
    <property type="entry name" value="UDP-Glycosyltransferase/glycogen phosphorylase"/>
    <property type="match status" value="1"/>
</dbReference>
<feature type="domain" description="Glycosyltransferase subfamily 4-like N-terminal" evidence="2">
    <location>
        <begin position="13"/>
        <end position="163"/>
    </location>
</feature>
<evidence type="ECO:0000313" key="4">
    <source>
        <dbReference type="Proteomes" id="UP000385544"/>
    </source>
</evidence>
<dbReference type="Pfam" id="PF13439">
    <property type="entry name" value="Glyco_transf_4"/>
    <property type="match status" value="1"/>
</dbReference>
<dbReference type="Proteomes" id="UP000385544">
    <property type="component" value="Unassembled WGS sequence"/>
</dbReference>
<keyword evidence="3" id="KW-0328">Glycosyltransferase</keyword>
<evidence type="ECO:0000259" key="1">
    <source>
        <dbReference type="Pfam" id="PF00534"/>
    </source>
</evidence>
<dbReference type="EC" id="2.4.1.292" evidence="3"/>